<name>A0ABR0QU41_GOSAR</name>
<organism evidence="1 2">
    <name type="scientific">Gossypium arboreum</name>
    <name type="common">Tree cotton</name>
    <name type="synonym">Gossypium nanking</name>
    <dbReference type="NCBI Taxonomy" id="29729"/>
    <lineage>
        <taxon>Eukaryota</taxon>
        <taxon>Viridiplantae</taxon>
        <taxon>Streptophyta</taxon>
        <taxon>Embryophyta</taxon>
        <taxon>Tracheophyta</taxon>
        <taxon>Spermatophyta</taxon>
        <taxon>Magnoliopsida</taxon>
        <taxon>eudicotyledons</taxon>
        <taxon>Gunneridae</taxon>
        <taxon>Pentapetalae</taxon>
        <taxon>rosids</taxon>
        <taxon>malvids</taxon>
        <taxon>Malvales</taxon>
        <taxon>Malvaceae</taxon>
        <taxon>Malvoideae</taxon>
        <taxon>Gossypium</taxon>
    </lineage>
</organism>
<dbReference type="Proteomes" id="UP001358586">
    <property type="component" value="Chromosome 2"/>
</dbReference>
<accession>A0ABR0QU41</accession>
<dbReference type="EMBL" id="JARKNE010000002">
    <property type="protein sequence ID" value="KAK5842526.1"/>
    <property type="molecule type" value="Genomic_DNA"/>
</dbReference>
<gene>
    <name evidence="1" type="ORF">PVK06_004897</name>
</gene>
<evidence type="ECO:0000313" key="2">
    <source>
        <dbReference type="Proteomes" id="UP001358586"/>
    </source>
</evidence>
<keyword evidence="2" id="KW-1185">Reference proteome</keyword>
<proteinExistence type="predicted"/>
<sequence>MHKMIKGTWNGRNFYLTNLRRYVISNDNFFIISDRGKGLIVAIRHSSVLWRFVYYIRHIVANFHRDFKNADWRRQVVRMAHELEPHIFCQRMTRLESDMEGQTNTSFQQWLRTMESWLAILIPRMSQQQVNQMEVGHVFVEDDRDAMVANHRMARGLRRNLKGHPQSSRIRNKMGIREKSDGKDWRLCRLTGQNRSKCPQRNYHVEQSSRSGGVEYCGRYGPGECCTSVDTSQDK</sequence>
<evidence type="ECO:0000313" key="1">
    <source>
        <dbReference type="EMBL" id="KAK5842526.1"/>
    </source>
</evidence>
<protein>
    <submittedName>
        <fullName evidence="1">Uncharacterized protein</fullName>
    </submittedName>
</protein>
<comment type="caution">
    <text evidence="1">The sequence shown here is derived from an EMBL/GenBank/DDBJ whole genome shotgun (WGS) entry which is preliminary data.</text>
</comment>
<reference evidence="1 2" key="1">
    <citation type="submission" date="2023-03" db="EMBL/GenBank/DDBJ databases">
        <title>WGS of Gossypium arboreum.</title>
        <authorList>
            <person name="Yu D."/>
        </authorList>
    </citation>
    <scope>NUCLEOTIDE SEQUENCE [LARGE SCALE GENOMIC DNA]</scope>
    <source>
        <tissue evidence="1">Leaf</tissue>
    </source>
</reference>